<evidence type="ECO:0000256" key="1">
    <source>
        <dbReference type="SAM" id="MobiDB-lite"/>
    </source>
</evidence>
<evidence type="ECO:0000313" key="2">
    <source>
        <dbReference type="EMBL" id="PIZ03114.1"/>
    </source>
</evidence>
<dbReference type="Proteomes" id="UP000231069">
    <property type="component" value="Unassembled WGS sequence"/>
</dbReference>
<feature type="region of interest" description="Disordered" evidence="1">
    <location>
        <begin position="99"/>
        <end position="127"/>
    </location>
</feature>
<organism evidence="2 3">
    <name type="scientific">Candidatus Gottesmanbacteria bacterium CG_4_10_14_0_8_um_filter_37_24</name>
    <dbReference type="NCBI Taxonomy" id="1974574"/>
    <lineage>
        <taxon>Bacteria</taxon>
        <taxon>Candidatus Gottesmaniibacteriota</taxon>
    </lineage>
</organism>
<dbReference type="EMBL" id="PFMK01000022">
    <property type="protein sequence ID" value="PIZ03114.1"/>
    <property type="molecule type" value="Genomic_DNA"/>
</dbReference>
<sequence>MININKKIILSALVLTIVGAGILGTSRVYAQNTNGGPMSTLAQMIADKFNLNKNDVQTVFDQYRSDRQSQTQANFEQKLSQAVTDGKITEAQKQLILSKHKELQDSRDTSRSDIQNMTPEERKTIKETQKQALEDWAKQNNIDLKYFFGGRMGLGHFGGMKGGWDTK</sequence>
<accession>A0A2M7RT15</accession>
<name>A0A2M7RT15_9BACT</name>
<reference evidence="3" key="1">
    <citation type="submission" date="2017-09" db="EMBL/GenBank/DDBJ databases">
        <title>Depth-based differentiation of microbial function through sediment-hosted aquifers and enrichment of novel symbionts in the deep terrestrial subsurface.</title>
        <authorList>
            <person name="Probst A.J."/>
            <person name="Ladd B."/>
            <person name="Jarett J.K."/>
            <person name="Geller-Mcgrath D.E."/>
            <person name="Sieber C.M.K."/>
            <person name="Emerson J.B."/>
            <person name="Anantharaman K."/>
            <person name="Thomas B.C."/>
            <person name="Malmstrom R."/>
            <person name="Stieglmeier M."/>
            <person name="Klingl A."/>
            <person name="Woyke T."/>
            <person name="Ryan C.M."/>
            <person name="Banfield J.F."/>
        </authorList>
    </citation>
    <scope>NUCLEOTIDE SEQUENCE [LARGE SCALE GENOMIC DNA]</scope>
</reference>
<gene>
    <name evidence="2" type="ORF">COY59_01240</name>
</gene>
<protein>
    <recommendedName>
        <fullName evidence="4">DUF2680 domain-containing protein</fullName>
    </recommendedName>
</protein>
<evidence type="ECO:0008006" key="4">
    <source>
        <dbReference type="Google" id="ProtNLM"/>
    </source>
</evidence>
<evidence type="ECO:0000313" key="3">
    <source>
        <dbReference type="Proteomes" id="UP000231069"/>
    </source>
</evidence>
<proteinExistence type="predicted"/>
<dbReference type="AlphaFoldDB" id="A0A2M7RT15"/>
<feature type="compositionally biased region" description="Basic and acidic residues" evidence="1">
    <location>
        <begin position="99"/>
        <end position="111"/>
    </location>
</feature>
<comment type="caution">
    <text evidence="2">The sequence shown here is derived from an EMBL/GenBank/DDBJ whole genome shotgun (WGS) entry which is preliminary data.</text>
</comment>